<dbReference type="PaxDb" id="121845-A0A1S3DIX8"/>
<proteinExistence type="predicted"/>
<dbReference type="AlphaFoldDB" id="A0A1S3DIX8"/>
<dbReference type="GeneID" id="103519390"/>
<accession>A0A1S3DIX8</accession>
<organism evidence="2 3">
    <name type="scientific">Diaphorina citri</name>
    <name type="common">Asian citrus psyllid</name>
    <dbReference type="NCBI Taxonomy" id="121845"/>
    <lineage>
        <taxon>Eukaryota</taxon>
        <taxon>Metazoa</taxon>
        <taxon>Ecdysozoa</taxon>
        <taxon>Arthropoda</taxon>
        <taxon>Hexapoda</taxon>
        <taxon>Insecta</taxon>
        <taxon>Pterygota</taxon>
        <taxon>Neoptera</taxon>
        <taxon>Paraneoptera</taxon>
        <taxon>Hemiptera</taxon>
        <taxon>Sternorrhyncha</taxon>
        <taxon>Psylloidea</taxon>
        <taxon>Psyllidae</taxon>
        <taxon>Diaphorininae</taxon>
        <taxon>Diaphorina</taxon>
    </lineage>
</organism>
<evidence type="ECO:0000313" key="3">
    <source>
        <dbReference type="RefSeq" id="XP_008482698.1"/>
    </source>
</evidence>
<dbReference type="Proteomes" id="UP000079169">
    <property type="component" value="Unplaced"/>
</dbReference>
<evidence type="ECO:0000313" key="4">
    <source>
        <dbReference type="RefSeq" id="XP_017303668.1"/>
    </source>
</evidence>
<dbReference type="RefSeq" id="XP_017303668.1">
    <property type="nucleotide sequence ID" value="XM_017448179.2"/>
</dbReference>
<gene>
    <name evidence="3 4" type="primary">LOC103519390</name>
</gene>
<dbReference type="KEGG" id="dci:103519390"/>
<keyword evidence="2" id="KW-1185">Reference proteome</keyword>
<sequence length="118" mass="13596">MSAFRMYRYTMSCRDIANRCVFALTNDSRDILSNLGIRLSNFSQIFSLLGAAGENVKRSNSQYYILLYGFLLVQGALIWFAYLIGQYHGVSAVNRYTFPLPVKVLEIDEARDEWESLF</sequence>
<feature type="transmembrane region" description="Helical" evidence="1">
    <location>
        <begin position="63"/>
        <end position="84"/>
    </location>
</feature>
<keyword evidence="1" id="KW-0472">Membrane</keyword>
<keyword evidence="1" id="KW-0812">Transmembrane</keyword>
<protein>
    <submittedName>
        <fullName evidence="3 4">Uncharacterized protein LOC103519390</fullName>
    </submittedName>
</protein>
<dbReference type="RefSeq" id="XP_008482698.1">
    <property type="nucleotide sequence ID" value="XM_008484476.3"/>
</dbReference>
<keyword evidence="1" id="KW-1133">Transmembrane helix</keyword>
<evidence type="ECO:0000256" key="1">
    <source>
        <dbReference type="SAM" id="Phobius"/>
    </source>
</evidence>
<evidence type="ECO:0000313" key="2">
    <source>
        <dbReference type="Proteomes" id="UP000079169"/>
    </source>
</evidence>
<name>A0A1S3DIX8_DIACI</name>
<reference evidence="3 4" key="1">
    <citation type="submission" date="2025-04" db="UniProtKB">
        <authorList>
            <consortium name="RefSeq"/>
        </authorList>
    </citation>
    <scope>IDENTIFICATION</scope>
</reference>